<dbReference type="PROSITE" id="PS50013">
    <property type="entry name" value="CHROMO_2"/>
    <property type="match status" value="1"/>
</dbReference>
<feature type="compositionally biased region" description="Basic and acidic residues" evidence="3">
    <location>
        <begin position="141"/>
        <end position="154"/>
    </location>
</feature>
<dbReference type="Proteomes" id="UP001234581">
    <property type="component" value="Unassembled WGS sequence"/>
</dbReference>
<dbReference type="Pfam" id="PF01393">
    <property type="entry name" value="Chromo_shadow"/>
    <property type="match status" value="1"/>
</dbReference>
<feature type="domain" description="Chromo" evidence="4">
    <location>
        <begin position="11"/>
        <end position="71"/>
    </location>
</feature>
<dbReference type="Gene3D" id="2.40.50.40">
    <property type="match status" value="3"/>
</dbReference>
<feature type="region of interest" description="Disordered" evidence="3">
    <location>
        <begin position="292"/>
        <end position="354"/>
    </location>
</feature>
<comment type="caution">
    <text evidence="5">The sequence shown here is derived from an EMBL/GenBank/DDBJ whole genome shotgun (WGS) entry which is preliminary data.</text>
</comment>
<dbReference type="AlphaFoldDB" id="A0AAD8DIH6"/>
<dbReference type="SMART" id="SM00298">
    <property type="entry name" value="CHROMO"/>
    <property type="match status" value="2"/>
</dbReference>
<feature type="region of interest" description="Disordered" evidence="3">
    <location>
        <begin position="366"/>
        <end position="387"/>
    </location>
</feature>
<feature type="compositionally biased region" description="Basic residues" evidence="3">
    <location>
        <begin position="176"/>
        <end position="186"/>
    </location>
</feature>
<dbReference type="EMBL" id="JARTCD010000001">
    <property type="protein sequence ID" value="KAJ8663914.1"/>
    <property type="molecule type" value="Genomic_DNA"/>
</dbReference>
<dbReference type="InterPro" id="IPR023779">
    <property type="entry name" value="Chromodomain_CS"/>
</dbReference>
<feature type="compositionally biased region" description="Low complexity" evidence="3">
    <location>
        <begin position="332"/>
        <end position="349"/>
    </location>
</feature>
<comment type="subcellular location">
    <subcellularLocation>
        <location evidence="1">Nucleus</location>
    </subcellularLocation>
</comment>
<dbReference type="CDD" id="cd00024">
    <property type="entry name" value="CD_CSD"/>
    <property type="match status" value="1"/>
</dbReference>
<dbReference type="InterPro" id="IPR008251">
    <property type="entry name" value="Chromo_shadow_dom"/>
</dbReference>
<feature type="region of interest" description="Disordered" evidence="3">
    <location>
        <begin position="132"/>
        <end position="269"/>
    </location>
</feature>
<feature type="compositionally biased region" description="Low complexity" evidence="3">
    <location>
        <begin position="293"/>
        <end position="310"/>
    </location>
</feature>
<keyword evidence="2" id="KW-0539">Nucleus</keyword>
<dbReference type="PROSITE" id="PS00598">
    <property type="entry name" value="CHROMO_1"/>
    <property type="match status" value="1"/>
</dbReference>
<dbReference type="InterPro" id="IPR016197">
    <property type="entry name" value="Chromo-like_dom_sf"/>
</dbReference>
<feature type="compositionally biased region" description="Low complexity" evidence="3">
    <location>
        <begin position="187"/>
        <end position="199"/>
    </location>
</feature>
<name>A0AAD8DIH6_9FUNG</name>
<dbReference type="InterPro" id="IPR023780">
    <property type="entry name" value="Chromo_domain"/>
</dbReference>
<dbReference type="InterPro" id="IPR051219">
    <property type="entry name" value="Heterochromatin_chromo-domain"/>
</dbReference>
<evidence type="ECO:0000259" key="4">
    <source>
        <dbReference type="PROSITE" id="PS50013"/>
    </source>
</evidence>
<protein>
    <recommendedName>
        <fullName evidence="4">Chromo domain-containing protein</fullName>
    </recommendedName>
</protein>
<accession>A0AAD8DIH6</accession>
<gene>
    <name evidence="5" type="ORF">O0I10_000189</name>
</gene>
<keyword evidence="6" id="KW-1185">Reference proteome</keyword>
<dbReference type="PANTHER" id="PTHR22812">
    <property type="entry name" value="CHROMOBOX PROTEIN"/>
    <property type="match status" value="1"/>
</dbReference>
<evidence type="ECO:0000256" key="2">
    <source>
        <dbReference type="ARBA" id="ARBA00023242"/>
    </source>
</evidence>
<dbReference type="InterPro" id="IPR000953">
    <property type="entry name" value="Chromo/chromo_shadow_dom"/>
</dbReference>
<sequence length="479" mass="54391">MTDAEADDEIYVVERILKHHKKRNQPGLKYLIRWKGYSSDNDTWEDEENILDPEITDNYWKTRGGEEERILQSAIGTKQPHMVLDHEKKRDETGFRYFMRWKGHPARADSWVDEKLLDSKYIDDYWEKRGGKQQALASDSHPGKRKMDTKEAPHHRMSRRKSNNDEPLLMLDVTHNVRKHKHRHKVTQQTPTSKSISTPPSSPPSILKQHTPTTKSISTPSSPSSPPSTASESPPIMKQKTSTSNSKSTSSSSAASKQPSQPKSILKKRISRRDLASITSDLSTFDFDALTLSPTPSSSTTRQQKPSSTPSSPPSPSSSHPQQVPYVSFSEPVQDPTPSSSSSQTPEPEALVPRVKRTVEFITPTSALVSPKNDTSRHHHTPSSFPLSLNQSLQQHAERTIQSDLFKGQEIIFDLDFRSELSYDWENEIKCVETVIKNGASLYAIVRWKDNALAMYPTQLIQRRCHMKLIAFYERILEV</sequence>
<dbReference type="GO" id="GO:0000792">
    <property type="term" value="C:heterochromatin"/>
    <property type="evidence" value="ECO:0007669"/>
    <property type="project" value="UniProtKB-ARBA"/>
</dbReference>
<dbReference type="GO" id="GO:0005634">
    <property type="term" value="C:nucleus"/>
    <property type="evidence" value="ECO:0007669"/>
    <property type="project" value="UniProtKB-SubCell"/>
</dbReference>
<evidence type="ECO:0000256" key="3">
    <source>
        <dbReference type="SAM" id="MobiDB-lite"/>
    </source>
</evidence>
<feature type="compositionally biased region" description="Low complexity" evidence="3">
    <location>
        <begin position="211"/>
        <end position="264"/>
    </location>
</feature>
<dbReference type="Pfam" id="PF00385">
    <property type="entry name" value="Chromo"/>
    <property type="match status" value="1"/>
</dbReference>
<dbReference type="SUPFAM" id="SSF54160">
    <property type="entry name" value="Chromo domain-like"/>
    <property type="match status" value="3"/>
</dbReference>
<dbReference type="CDD" id="cd00034">
    <property type="entry name" value="CSD"/>
    <property type="match status" value="1"/>
</dbReference>
<dbReference type="RefSeq" id="XP_058348826.1">
    <property type="nucleotide sequence ID" value="XM_058480303.1"/>
</dbReference>
<organism evidence="5 6">
    <name type="scientific">Lichtheimia ornata</name>
    <dbReference type="NCBI Taxonomy" id="688661"/>
    <lineage>
        <taxon>Eukaryota</taxon>
        <taxon>Fungi</taxon>
        <taxon>Fungi incertae sedis</taxon>
        <taxon>Mucoromycota</taxon>
        <taxon>Mucoromycotina</taxon>
        <taxon>Mucoromycetes</taxon>
        <taxon>Mucorales</taxon>
        <taxon>Lichtheimiaceae</taxon>
        <taxon>Lichtheimia</taxon>
    </lineage>
</organism>
<evidence type="ECO:0000313" key="6">
    <source>
        <dbReference type="Proteomes" id="UP001234581"/>
    </source>
</evidence>
<proteinExistence type="predicted"/>
<evidence type="ECO:0000256" key="1">
    <source>
        <dbReference type="ARBA" id="ARBA00004123"/>
    </source>
</evidence>
<reference evidence="5 6" key="1">
    <citation type="submission" date="2023-03" db="EMBL/GenBank/DDBJ databases">
        <title>Genome sequence of Lichtheimia ornata CBS 291.66.</title>
        <authorList>
            <person name="Mohabir J.T."/>
            <person name="Shea T.P."/>
            <person name="Kurbessoian T."/>
            <person name="Berby B."/>
            <person name="Fontaine J."/>
            <person name="Livny J."/>
            <person name="Gnirke A."/>
            <person name="Stajich J.E."/>
            <person name="Cuomo C.A."/>
        </authorList>
    </citation>
    <scope>NUCLEOTIDE SEQUENCE [LARGE SCALE GENOMIC DNA]</scope>
    <source>
        <strain evidence="5">CBS 291.66</strain>
    </source>
</reference>
<evidence type="ECO:0000313" key="5">
    <source>
        <dbReference type="EMBL" id="KAJ8663914.1"/>
    </source>
</evidence>
<dbReference type="GeneID" id="83207611"/>